<proteinExistence type="inferred from homology"/>
<dbReference type="Pfam" id="PF00155">
    <property type="entry name" value="Aminotran_1_2"/>
    <property type="match status" value="1"/>
</dbReference>
<keyword evidence="8" id="KW-1185">Reference proteome</keyword>
<dbReference type="GO" id="GO:0030170">
    <property type="term" value="F:pyridoxal phosphate binding"/>
    <property type="evidence" value="ECO:0007669"/>
    <property type="project" value="InterPro"/>
</dbReference>
<evidence type="ECO:0000313" key="7">
    <source>
        <dbReference type="EMBL" id="ACC72289.1"/>
    </source>
</evidence>
<keyword evidence="5" id="KW-0804">Transcription</keyword>
<dbReference type="Gene3D" id="3.40.640.10">
    <property type="entry name" value="Type I PLP-dependent aspartate aminotransferase-like (Major domain)"/>
    <property type="match status" value="1"/>
</dbReference>
<dbReference type="SMART" id="SM00345">
    <property type="entry name" value="HTH_GNTR"/>
    <property type="match status" value="1"/>
</dbReference>
<keyword evidence="2" id="KW-0663">Pyridoxal phosphate</keyword>
<dbReference type="InterPro" id="IPR015421">
    <property type="entry name" value="PyrdxlP-dep_Trfase_major"/>
</dbReference>
<evidence type="ECO:0000256" key="5">
    <source>
        <dbReference type="ARBA" id="ARBA00023163"/>
    </source>
</evidence>
<dbReference type="InterPro" id="IPR015422">
    <property type="entry name" value="PyrdxlP-dep_Trfase_small"/>
</dbReference>
<dbReference type="STRING" id="391038.Bphy_3121"/>
<dbReference type="InterPro" id="IPR036388">
    <property type="entry name" value="WH-like_DNA-bd_sf"/>
</dbReference>
<dbReference type="OrthoDB" id="9804020at2"/>
<evidence type="ECO:0000256" key="4">
    <source>
        <dbReference type="ARBA" id="ARBA00023125"/>
    </source>
</evidence>
<dbReference type="SUPFAM" id="SSF46785">
    <property type="entry name" value="Winged helix' DNA-binding domain"/>
    <property type="match status" value="1"/>
</dbReference>
<dbReference type="CDD" id="cd07377">
    <property type="entry name" value="WHTH_GntR"/>
    <property type="match status" value="1"/>
</dbReference>
<dbReference type="PANTHER" id="PTHR46577">
    <property type="entry name" value="HTH-TYPE TRANSCRIPTIONAL REGULATORY PROTEIN GABR"/>
    <property type="match status" value="1"/>
</dbReference>
<feature type="domain" description="HTH gntR-type" evidence="6">
    <location>
        <begin position="21"/>
        <end position="89"/>
    </location>
</feature>
<comment type="similarity">
    <text evidence="1">In the C-terminal section; belongs to the class-I pyridoxal-phosphate-dependent aminotransferase family.</text>
</comment>
<organism evidence="7 8">
    <name type="scientific">Paraburkholderia phymatum (strain DSM 17167 / CIP 108236 / LMG 21445 / STM815)</name>
    <name type="common">Burkholderia phymatum</name>
    <dbReference type="NCBI Taxonomy" id="391038"/>
    <lineage>
        <taxon>Bacteria</taxon>
        <taxon>Pseudomonadati</taxon>
        <taxon>Pseudomonadota</taxon>
        <taxon>Betaproteobacteria</taxon>
        <taxon>Burkholderiales</taxon>
        <taxon>Burkholderiaceae</taxon>
        <taxon>Paraburkholderia</taxon>
    </lineage>
</organism>
<keyword evidence="7" id="KW-0032">Aminotransferase</keyword>
<dbReference type="Gene3D" id="1.10.10.10">
    <property type="entry name" value="Winged helix-like DNA-binding domain superfamily/Winged helix DNA-binding domain"/>
    <property type="match status" value="1"/>
</dbReference>
<dbReference type="PROSITE" id="PS50949">
    <property type="entry name" value="HTH_GNTR"/>
    <property type="match status" value="1"/>
</dbReference>
<dbReference type="eggNOG" id="COG1167">
    <property type="taxonomic scope" value="Bacteria"/>
</dbReference>
<dbReference type="Pfam" id="PF00392">
    <property type="entry name" value="GntR"/>
    <property type="match status" value="1"/>
</dbReference>
<keyword evidence="3" id="KW-0805">Transcription regulation</keyword>
<dbReference type="Proteomes" id="UP000001192">
    <property type="component" value="Chromosome 2"/>
</dbReference>
<dbReference type="InterPro" id="IPR036390">
    <property type="entry name" value="WH_DNA-bd_sf"/>
</dbReference>
<dbReference type="InterPro" id="IPR000524">
    <property type="entry name" value="Tscrpt_reg_HTH_GntR"/>
</dbReference>
<dbReference type="EMBL" id="CP001044">
    <property type="protein sequence ID" value="ACC72289.1"/>
    <property type="molecule type" value="Genomic_DNA"/>
</dbReference>
<accession>B2JR63</accession>
<protein>
    <submittedName>
        <fullName evidence="7">Transcriptional regulator, GntR family with aminotransferase domain</fullName>
    </submittedName>
</protein>
<dbReference type="InterPro" id="IPR051446">
    <property type="entry name" value="HTH_trans_reg/aminotransferase"/>
</dbReference>
<keyword evidence="4" id="KW-0238">DNA-binding</keyword>
<sequence>MNLLNDESLLSHDRAHAQADAPLYERLAAHYRRVIASGTLAPGDRMPSVRALMSRHKVSLSTAIQVFRRLEDGGWLQARPRAGYFVRRPAASKLATVAEPDIPVLPEPARYVGLHERISRVIERAQAFPDALNLGGATAGAALYPTERLQSLASRILRHKPTLLTEVGEDGGAAELRQAIAKRALTADVTVAPDDVLITSGGVEAVNLALRAVAQPGDTIAVESPAFFGLLQILESLGLRALEIPTSPTTGLSLEALDIALTACPEIKAVVAVPNLQNPLGCVMPDTRKAELVALCARRGVALIEDEPYRELVEAAQPARPLKSWDRDGGVIHCASLNKALAPGMRLGWMSSGRWHARVRLLKFAQTRHNESLAQFVAAEFIGSGAYDRHLHRLRDKLRVQREASADAIGRYFPAGTRLNLPPGGLLLWVALPDGRSSDALFEAALPHGIRIAPGSIFSNSERFRSFIRLSCPVPFDERMDAALRQLGRLAAGIA</sequence>
<reference evidence="8" key="1">
    <citation type="journal article" date="2014" name="Stand. Genomic Sci.">
        <title>Complete genome sequence of Burkholderia phymatum STM815(T), a broad host range and efficient nitrogen-fixing symbiont of Mimosa species.</title>
        <authorList>
            <person name="Moulin L."/>
            <person name="Klonowska A."/>
            <person name="Caroline B."/>
            <person name="Booth K."/>
            <person name="Vriezen J.A."/>
            <person name="Melkonian R."/>
            <person name="James E.K."/>
            <person name="Young J.P."/>
            <person name="Bena G."/>
            <person name="Hauser L."/>
            <person name="Land M."/>
            <person name="Kyrpides N."/>
            <person name="Bruce D."/>
            <person name="Chain P."/>
            <person name="Copeland A."/>
            <person name="Pitluck S."/>
            <person name="Woyke T."/>
            <person name="Lizotte-Waniewski M."/>
            <person name="Bristow J."/>
            <person name="Riley M."/>
        </authorList>
    </citation>
    <scope>NUCLEOTIDE SEQUENCE [LARGE SCALE GENOMIC DNA]</scope>
    <source>
        <strain evidence="8">DSM 17167 / CIP 108236 / LMG 21445 / STM815</strain>
    </source>
</reference>
<name>B2JR63_PARP8</name>
<dbReference type="AlphaFoldDB" id="B2JR63"/>
<evidence type="ECO:0000313" key="8">
    <source>
        <dbReference type="Proteomes" id="UP000001192"/>
    </source>
</evidence>
<dbReference type="CDD" id="cd00609">
    <property type="entry name" value="AAT_like"/>
    <property type="match status" value="1"/>
</dbReference>
<evidence type="ECO:0000256" key="2">
    <source>
        <dbReference type="ARBA" id="ARBA00022898"/>
    </source>
</evidence>
<dbReference type="KEGG" id="bph:Bphy_3121"/>
<dbReference type="SUPFAM" id="SSF53383">
    <property type="entry name" value="PLP-dependent transferases"/>
    <property type="match status" value="1"/>
</dbReference>
<evidence type="ECO:0000256" key="3">
    <source>
        <dbReference type="ARBA" id="ARBA00023015"/>
    </source>
</evidence>
<dbReference type="InterPro" id="IPR015424">
    <property type="entry name" value="PyrdxlP-dep_Trfase"/>
</dbReference>
<evidence type="ECO:0000256" key="1">
    <source>
        <dbReference type="ARBA" id="ARBA00005384"/>
    </source>
</evidence>
<dbReference type="Gene3D" id="3.90.1150.10">
    <property type="entry name" value="Aspartate Aminotransferase, domain 1"/>
    <property type="match status" value="1"/>
</dbReference>
<dbReference type="HOGENOM" id="CLU_017584_0_0_4"/>
<evidence type="ECO:0000259" key="6">
    <source>
        <dbReference type="PROSITE" id="PS50949"/>
    </source>
</evidence>
<dbReference type="RefSeq" id="WP_012402462.1">
    <property type="nucleotide sequence ID" value="NC_010623.1"/>
</dbReference>
<dbReference type="GO" id="GO:0008483">
    <property type="term" value="F:transaminase activity"/>
    <property type="evidence" value="ECO:0007669"/>
    <property type="project" value="UniProtKB-KW"/>
</dbReference>
<dbReference type="GO" id="GO:0003700">
    <property type="term" value="F:DNA-binding transcription factor activity"/>
    <property type="evidence" value="ECO:0007669"/>
    <property type="project" value="InterPro"/>
</dbReference>
<dbReference type="InterPro" id="IPR004839">
    <property type="entry name" value="Aminotransferase_I/II_large"/>
</dbReference>
<dbReference type="GO" id="GO:0003677">
    <property type="term" value="F:DNA binding"/>
    <property type="evidence" value="ECO:0007669"/>
    <property type="project" value="UniProtKB-KW"/>
</dbReference>
<gene>
    <name evidence="7" type="ordered locus">Bphy_3121</name>
</gene>
<dbReference type="PANTHER" id="PTHR46577:SF2">
    <property type="entry name" value="TRANSCRIPTIONAL REGULATORY PROTEIN"/>
    <property type="match status" value="1"/>
</dbReference>
<keyword evidence="7" id="KW-0808">Transferase</keyword>